<keyword evidence="3" id="KW-1185">Reference proteome</keyword>
<proteinExistence type="predicted"/>
<evidence type="ECO:0000313" key="3">
    <source>
        <dbReference type="Proteomes" id="UP000265520"/>
    </source>
</evidence>
<dbReference type="Proteomes" id="UP000265520">
    <property type="component" value="Unassembled WGS sequence"/>
</dbReference>
<accession>A0A392S145</accession>
<evidence type="ECO:0000256" key="1">
    <source>
        <dbReference type="SAM" id="MobiDB-lite"/>
    </source>
</evidence>
<dbReference type="EMBL" id="LXQA010303745">
    <property type="protein sequence ID" value="MCI42379.1"/>
    <property type="molecule type" value="Genomic_DNA"/>
</dbReference>
<reference evidence="2 3" key="1">
    <citation type="journal article" date="2018" name="Front. Plant Sci.">
        <title>Red Clover (Trifolium pratense) and Zigzag Clover (T. medium) - A Picture of Genomic Similarities and Differences.</title>
        <authorList>
            <person name="Dluhosova J."/>
            <person name="Istvanek J."/>
            <person name="Nedelnik J."/>
            <person name="Repkova J."/>
        </authorList>
    </citation>
    <scope>NUCLEOTIDE SEQUENCE [LARGE SCALE GENOMIC DNA]</scope>
    <source>
        <strain evidence="3">cv. 10/8</strain>
        <tissue evidence="2">Leaf</tissue>
    </source>
</reference>
<feature type="compositionally biased region" description="Low complexity" evidence="1">
    <location>
        <begin position="1"/>
        <end position="12"/>
    </location>
</feature>
<name>A0A392S145_9FABA</name>
<evidence type="ECO:0000313" key="2">
    <source>
        <dbReference type="EMBL" id="MCI42379.1"/>
    </source>
</evidence>
<organism evidence="2 3">
    <name type="scientific">Trifolium medium</name>
    <dbReference type="NCBI Taxonomy" id="97028"/>
    <lineage>
        <taxon>Eukaryota</taxon>
        <taxon>Viridiplantae</taxon>
        <taxon>Streptophyta</taxon>
        <taxon>Embryophyta</taxon>
        <taxon>Tracheophyta</taxon>
        <taxon>Spermatophyta</taxon>
        <taxon>Magnoliopsida</taxon>
        <taxon>eudicotyledons</taxon>
        <taxon>Gunneridae</taxon>
        <taxon>Pentapetalae</taxon>
        <taxon>rosids</taxon>
        <taxon>fabids</taxon>
        <taxon>Fabales</taxon>
        <taxon>Fabaceae</taxon>
        <taxon>Papilionoideae</taxon>
        <taxon>50 kb inversion clade</taxon>
        <taxon>NPAAA clade</taxon>
        <taxon>Hologalegina</taxon>
        <taxon>IRL clade</taxon>
        <taxon>Trifolieae</taxon>
        <taxon>Trifolium</taxon>
    </lineage>
</organism>
<comment type="caution">
    <text evidence="2">The sequence shown here is derived from an EMBL/GenBank/DDBJ whole genome shotgun (WGS) entry which is preliminary data.</text>
</comment>
<feature type="region of interest" description="Disordered" evidence="1">
    <location>
        <begin position="1"/>
        <end position="31"/>
    </location>
</feature>
<protein>
    <submittedName>
        <fullName evidence="2">Uncharacterized protein</fullName>
    </submittedName>
</protein>
<sequence>MKSILKAPSSAESPEKASPPHQGSDLPRKRLDKITSEIDLQWKRLDKITLRNRPSVEAAG</sequence>
<dbReference type="AlphaFoldDB" id="A0A392S145"/>